<feature type="region of interest" description="Disordered" evidence="5">
    <location>
        <begin position="180"/>
        <end position="245"/>
    </location>
</feature>
<comment type="caution">
    <text evidence="7">The sequence shown here is derived from an EMBL/GenBank/DDBJ whole genome shotgun (WGS) entry which is preliminary data.</text>
</comment>
<feature type="region of interest" description="Disordered" evidence="5">
    <location>
        <begin position="531"/>
        <end position="558"/>
    </location>
</feature>
<feature type="compositionally biased region" description="Basic and acidic residues" evidence="5">
    <location>
        <begin position="532"/>
        <end position="547"/>
    </location>
</feature>
<sequence length="1243" mass="139994">MHLGGIRQQNSHPALKSQKPTVSDALFSANGERLFRGLIAQILDLDPELQYEVVKSVSSTERGRCLFIIKNSLIYQARLELEASQRVIHIFEQDLGEVQRQLKEGGPLFPLAGKPPSERSSSSSSSATEEGGRREAESPVSPTSRGSVDQEGEPIQKVRSRRAGMRGFLAFADQMARATARRPTVVSGQPEEHAPLLQIRSAEPRNSVSSLVPLTDEGQSSRTLKRGAWRARSGSAMAPPEPSMSERLKEAQLAADAQARPGKRGSKEAPGIGVATSLASSMLKTMLKKPAAVSVSFRKTSMSLIGDYAWDKVVAKFESNLKKHNFEPDMTAGQWKSHFSWDVDEPLSSRLPQDRPRTAPPPKVRHPRRPIRPSARATMPAGTSTPAEPEPEEEEDRPKTKDAPMLFALAKFMSKMKTKRSNLDEFLHVPPLKEKWKRRPSRLLPMTEEAEEEWLEIRKKILAQKGQWLQQSRRKVEQMKLHLEEEADPSIFERQQRNLREQKVQPVAQRGFDAVSFVRWKVNKQLKQAMQEAERGGRVGPVTRERTAGAPPIEPPWIVGDQRYNNSLESSRARIANLRAKKYRDKVFNKTGYGRGWRLALNVFEHVDEQLANPDTSEESTSGSESHSPRSTSLSRFTPDPGHFRRSRRRRVSGASRKIRQLSVLSPHMRQQFMSDEDWDLRPDDWDLRCWLQPVRYRARTATDRVITPEERGKALSRKGSRSDPGAATGSLEDPVLFVQQACRKLVEDFVASDPVDDSIPQVHVHGTEQLEEPERPQGRLLDDFDLKHSRVMEILERDSLLNKEPLGTVDEEDDEIGALRSPAIWRVVRPAWKGIRWINPEVTTGACESGLVIVAIERRLARWQNNQNGTLTREKSQGTRCTYRSFALPNSYCFVRFFKHSTPGFAAFSGPTKIPLTTIKVHVTGGWLRDCLLETQELNPVACAQWQRVKKLTANGLGDLDVIISERSTVEFFELLRHDEALKSVLRRPPLLVPEKGSRTATVKLLFPEVSVDITSLEGSASLESKSAGPQVLMKEDSCHRDTTFNSLYLEVETGTLHDVTGGLPDLAQGLVRSPHPEGAKASFLEDPVRLLRLLRFAARYDFRLDDEVLRAAEDAQVHKALGELLEHQRGRVLFEVKKALLLHNQPWRFLELCGACEVHPILFTSVPSPLWPGAVGTVRRLGQLLLYGLESEQLTARSQRFRGRIQGGLPPALLTPDWRKLGVWENDWVELLVAALAWRLK</sequence>
<feature type="compositionally biased region" description="Basic residues" evidence="5">
    <location>
        <begin position="644"/>
        <end position="658"/>
    </location>
</feature>
<name>A0ABP0R422_9DINO</name>
<feature type="region of interest" description="Disordered" evidence="5">
    <location>
        <begin position="1"/>
        <end position="21"/>
    </location>
</feature>
<dbReference type="EMBL" id="CAXAMN010025350">
    <property type="protein sequence ID" value="CAK9094538.1"/>
    <property type="molecule type" value="Genomic_DNA"/>
</dbReference>
<dbReference type="PANTHER" id="PTHR13734:SF5">
    <property type="entry name" value="CCA TRNA NUCLEOTIDYLTRANSFERASE, MITOCHONDRIAL"/>
    <property type="match status" value="1"/>
</dbReference>
<evidence type="ECO:0000256" key="1">
    <source>
        <dbReference type="ARBA" id="ARBA00007265"/>
    </source>
</evidence>
<proteinExistence type="inferred from homology"/>
<feature type="region of interest" description="Disordered" evidence="5">
    <location>
        <begin position="708"/>
        <end position="732"/>
    </location>
</feature>
<feature type="region of interest" description="Disordered" evidence="5">
    <location>
        <begin position="252"/>
        <end position="271"/>
    </location>
</feature>
<evidence type="ECO:0000259" key="6">
    <source>
        <dbReference type="Pfam" id="PF01743"/>
    </source>
</evidence>
<protein>
    <recommendedName>
        <fullName evidence="6">Poly A polymerase head domain-containing protein</fullName>
    </recommendedName>
</protein>
<keyword evidence="8" id="KW-1185">Reference proteome</keyword>
<organism evidence="7 8">
    <name type="scientific">Durusdinium trenchii</name>
    <dbReference type="NCBI Taxonomy" id="1381693"/>
    <lineage>
        <taxon>Eukaryota</taxon>
        <taxon>Sar</taxon>
        <taxon>Alveolata</taxon>
        <taxon>Dinophyceae</taxon>
        <taxon>Suessiales</taxon>
        <taxon>Symbiodiniaceae</taxon>
        <taxon>Durusdinium</taxon>
    </lineage>
</organism>
<dbReference type="PANTHER" id="PTHR13734">
    <property type="entry name" value="TRNA-NUCLEOTIDYLTRANSFERASE"/>
    <property type="match status" value="1"/>
</dbReference>
<dbReference type="Gene3D" id="1.10.3090.10">
    <property type="entry name" value="cca-adding enzyme, domain 2"/>
    <property type="match status" value="1"/>
</dbReference>
<feature type="non-terminal residue" evidence="7">
    <location>
        <position position="1243"/>
    </location>
</feature>
<feature type="compositionally biased region" description="Low complexity" evidence="5">
    <location>
        <begin position="619"/>
        <end position="633"/>
    </location>
</feature>
<dbReference type="Gene3D" id="3.30.460.10">
    <property type="entry name" value="Beta Polymerase, domain 2"/>
    <property type="match status" value="1"/>
</dbReference>
<feature type="domain" description="Poly A polymerase head" evidence="6">
    <location>
        <begin position="923"/>
        <end position="1074"/>
    </location>
</feature>
<feature type="region of interest" description="Disordered" evidence="5">
    <location>
        <begin position="106"/>
        <end position="161"/>
    </location>
</feature>
<comment type="similarity">
    <text evidence="1 4">Belongs to the tRNA nucleotidyltransferase/poly(A) polymerase family.</text>
</comment>
<dbReference type="SUPFAM" id="SSF81891">
    <property type="entry name" value="Poly A polymerase C-terminal region-like"/>
    <property type="match status" value="1"/>
</dbReference>
<feature type="region of interest" description="Disordered" evidence="5">
    <location>
        <begin position="612"/>
        <end position="658"/>
    </location>
</feature>
<evidence type="ECO:0000313" key="7">
    <source>
        <dbReference type="EMBL" id="CAK9094538.1"/>
    </source>
</evidence>
<dbReference type="InterPro" id="IPR043519">
    <property type="entry name" value="NT_sf"/>
</dbReference>
<dbReference type="Pfam" id="PF01743">
    <property type="entry name" value="PolyA_pol"/>
    <property type="match status" value="1"/>
</dbReference>
<accession>A0ABP0R422</accession>
<evidence type="ECO:0000256" key="5">
    <source>
        <dbReference type="SAM" id="MobiDB-lite"/>
    </source>
</evidence>
<gene>
    <name evidence="7" type="ORF">CCMP2556_LOCUS45087</name>
</gene>
<feature type="compositionally biased region" description="Polar residues" evidence="5">
    <location>
        <begin position="204"/>
        <end position="222"/>
    </location>
</feature>
<keyword evidence="2 4" id="KW-0808">Transferase</keyword>
<dbReference type="Proteomes" id="UP001642484">
    <property type="component" value="Unassembled WGS sequence"/>
</dbReference>
<dbReference type="SUPFAM" id="SSF81301">
    <property type="entry name" value="Nucleotidyltransferase"/>
    <property type="match status" value="1"/>
</dbReference>
<evidence type="ECO:0000313" key="8">
    <source>
        <dbReference type="Proteomes" id="UP001642484"/>
    </source>
</evidence>
<dbReference type="InterPro" id="IPR002646">
    <property type="entry name" value="PolA_pol_head_dom"/>
</dbReference>
<evidence type="ECO:0000256" key="3">
    <source>
        <dbReference type="ARBA" id="ARBA00022884"/>
    </source>
</evidence>
<keyword evidence="3 4" id="KW-0694">RNA-binding</keyword>
<feature type="region of interest" description="Disordered" evidence="5">
    <location>
        <begin position="346"/>
        <end position="402"/>
    </location>
</feature>
<reference evidence="7 8" key="1">
    <citation type="submission" date="2024-02" db="EMBL/GenBank/DDBJ databases">
        <authorList>
            <person name="Chen Y."/>
            <person name="Shah S."/>
            <person name="Dougan E. K."/>
            <person name="Thang M."/>
            <person name="Chan C."/>
        </authorList>
    </citation>
    <scope>NUCLEOTIDE SEQUENCE [LARGE SCALE GENOMIC DNA]</scope>
</reference>
<evidence type="ECO:0000256" key="4">
    <source>
        <dbReference type="RuleBase" id="RU003953"/>
    </source>
</evidence>
<evidence type="ECO:0000256" key="2">
    <source>
        <dbReference type="ARBA" id="ARBA00022679"/>
    </source>
</evidence>